<evidence type="ECO:0000313" key="4">
    <source>
        <dbReference type="Proteomes" id="UP000664632"/>
    </source>
</evidence>
<dbReference type="EMBL" id="JAFLWD010000019">
    <property type="protein sequence ID" value="MBO0440466.1"/>
    <property type="molecule type" value="Genomic_DNA"/>
</dbReference>
<dbReference type="Gene3D" id="3.20.20.70">
    <property type="entry name" value="Aldolase class I"/>
    <property type="match status" value="1"/>
</dbReference>
<dbReference type="SUPFAM" id="SSF50891">
    <property type="entry name" value="Cyclophilin-like"/>
    <property type="match status" value="1"/>
</dbReference>
<dbReference type="InterPro" id="IPR029000">
    <property type="entry name" value="Cyclophilin-like_dom_sf"/>
</dbReference>
<name>A0ABS3H0D4_9ENTE</name>
<dbReference type="Gene3D" id="2.40.100.10">
    <property type="entry name" value="Cyclophilin-like"/>
    <property type="match status" value="1"/>
</dbReference>
<sequence length="367" mass="41789">MRKLGISVYPNHSSVTEIKAYMDLAAKYNFKRVFTCLLSVEEGKEKIVEEFTETIFYGKSLGMEVIADVSPKVFGELGISYDDLAFFKEIGADGIRLDMGFTGNEESIMTFNPQDLEIELNISSGTRYLENILSYQANPDKLLGCHNFYPHRYTGLNYEHFFETTKVYKEHGIKTAAFINSPTATIGPWPVEEGLCTLEMHRTWPITTQAKHLWATGVIDDVIIANAFASEEELKALSEIDPYRLTFDCVIDPATPETERKIILEEFHFNRGDISDYVVRSTQSRVKYKGHEFVPFNTVDMQTGDIIIETSLYAHYAGELQVALLPMENSGKSNVVGSIIQADRMLLPYLEPWQKFRFHEVIHATEQ</sequence>
<reference evidence="3 4" key="1">
    <citation type="submission" date="2021-03" db="EMBL/GenBank/DDBJ databases">
        <title>Enterococcal diversity collection.</title>
        <authorList>
            <person name="Gilmore M.S."/>
            <person name="Schwartzman J."/>
            <person name="Van Tyne D."/>
            <person name="Martin M."/>
            <person name="Earl A.M."/>
            <person name="Manson A.L."/>
            <person name="Straub T."/>
            <person name="Salamzade R."/>
            <person name="Saavedra J."/>
            <person name="Lebreton F."/>
            <person name="Prichula J."/>
            <person name="Schaufler K."/>
            <person name="Gaca A."/>
            <person name="Sgardioli B."/>
            <person name="Wagenaar J."/>
            <person name="Strong T."/>
        </authorList>
    </citation>
    <scope>NUCLEOTIDE SEQUENCE [LARGE SCALE GENOMIC DNA]</scope>
    <source>
        <strain evidence="3 4">DIV0869a</strain>
    </source>
</reference>
<keyword evidence="4" id="KW-1185">Reference proteome</keyword>
<dbReference type="Pfam" id="PF05913">
    <property type="entry name" value="MupG_C"/>
    <property type="match status" value="1"/>
</dbReference>
<dbReference type="InterPro" id="IPR008589">
    <property type="entry name" value="MupG"/>
</dbReference>
<comment type="caution">
    <text evidence="3">The sequence shown here is derived from an EMBL/GenBank/DDBJ whole genome shotgun (WGS) entry which is preliminary data.</text>
</comment>
<evidence type="ECO:0000259" key="1">
    <source>
        <dbReference type="Pfam" id="PF05913"/>
    </source>
</evidence>
<gene>
    <name evidence="3" type="ORF">JZO69_08850</name>
</gene>
<feature type="domain" description="6-phospho-N-acetylmuramidase N-terminal" evidence="2">
    <location>
        <begin position="4"/>
        <end position="238"/>
    </location>
</feature>
<feature type="domain" description="6-phospho-N-acetylmuramidase C-terminal" evidence="1">
    <location>
        <begin position="246"/>
        <end position="359"/>
    </location>
</feature>
<accession>A0ABS3H0D4</accession>
<dbReference type="PANTHER" id="PTHR38435:SF1">
    <property type="entry name" value="DUF871 DOMAIN-CONTAINING PROTEIN"/>
    <property type="match status" value="1"/>
</dbReference>
<dbReference type="InterPro" id="IPR043894">
    <property type="entry name" value="MupG_C"/>
</dbReference>
<dbReference type="InterPro" id="IPR043797">
    <property type="entry name" value="MupG_N"/>
</dbReference>
<dbReference type="RefSeq" id="WP_207112523.1">
    <property type="nucleotide sequence ID" value="NZ_JAFLWD010000019.1"/>
</dbReference>
<proteinExistence type="predicted"/>
<evidence type="ECO:0000259" key="2">
    <source>
        <dbReference type="Pfam" id="PF19200"/>
    </source>
</evidence>
<dbReference type="Proteomes" id="UP000664632">
    <property type="component" value="Unassembled WGS sequence"/>
</dbReference>
<protein>
    <submittedName>
        <fullName evidence="3">DUF871 domain-containing protein</fullName>
    </submittedName>
</protein>
<dbReference type="SUPFAM" id="SSF51445">
    <property type="entry name" value="(Trans)glycosidases"/>
    <property type="match status" value="1"/>
</dbReference>
<dbReference type="PANTHER" id="PTHR38435">
    <property type="match status" value="1"/>
</dbReference>
<dbReference type="InterPro" id="IPR017853">
    <property type="entry name" value="GH"/>
</dbReference>
<evidence type="ECO:0000313" key="3">
    <source>
        <dbReference type="EMBL" id="MBO0440466.1"/>
    </source>
</evidence>
<dbReference type="Pfam" id="PF19200">
    <property type="entry name" value="MupG_N"/>
    <property type="match status" value="1"/>
</dbReference>
<dbReference type="InterPro" id="IPR013785">
    <property type="entry name" value="Aldolase_TIM"/>
</dbReference>
<organism evidence="3 4">
    <name type="scientific">Candidatus Enterococcus ikei</name>
    <dbReference type="NCBI Taxonomy" id="2815326"/>
    <lineage>
        <taxon>Bacteria</taxon>
        <taxon>Bacillati</taxon>
        <taxon>Bacillota</taxon>
        <taxon>Bacilli</taxon>
        <taxon>Lactobacillales</taxon>
        <taxon>Enterococcaceae</taxon>
        <taxon>Enterococcus</taxon>
    </lineage>
</organism>